<keyword evidence="3" id="KW-1185">Reference proteome</keyword>
<name>A0A1X7KIT3_9SPHI</name>
<dbReference type="AlphaFoldDB" id="A0A1X7KIT3"/>
<reference evidence="2 3" key="1">
    <citation type="submission" date="2017-04" db="EMBL/GenBank/DDBJ databases">
        <authorList>
            <person name="Afonso C.L."/>
            <person name="Miller P.J."/>
            <person name="Scott M.A."/>
            <person name="Spackman E."/>
            <person name="Goraichik I."/>
            <person name="Dimitrov K.M."/>
            <person name="Suarez D.L."/>
            <person name="Swayne D.E."/>
        </authorList>
    </citation>
    <scope>NUCLEOTIDE SEQUENCE [LARGE SCALE GENOMIC DNA]</scope>
    <source>
        <strain evidence="2 3">DSM 22418</strain>
    </source>
</reference>
<dbReference type="InterPro" id="IPR050789">
    <property type="entry name" value="Diverse_Enzym_Activities"/>
</dbReference>
<dbReference type="PANTHER" id="PTHR43283:SF18">
    <property type="match status" value="1"/>
</dbReference>
<dbReference type="STRING" id="561061.SAMN05660862_2945"/>
<protein>
    <submittedName>
        <fullName evidence="2">CubicO group peptidase, beta-lactamase class C family</fullName>
    </submittedName>
</protein>
<evidence type="ECO:0000259" key="1">
    <source>
        <dbReference type="Pfam" id="PF00144"/>
    </source>
</evidence>
<dbReference type="Gene3D" id="3.40.710.10">
    <property type="entry name" value="DD-peptidase/beta-lactamase superfamily"/>
    <property type="match status" value="1"/>
</dbReference>
<dbReference type="InterPro" id="IPR001466">
    <property type="entry name" value="Beta-lactam-related"/>
</dbReference>
<dbReference type="SUPFAM" id="SSF56601">
    <property type="entry name" value="beta-lactamase/transpeptidase-like"/>
    <property type="match status" value="1"/>
</dbReference>
<dbReference type="Pfam" id="PF00144">
    <property type="entry name" value="Beta-lactamase"/>
    <property type="match status" value="1"/>
</dbReference>
<evidence type="ECO:0000313" key="3">
    <source>
        <dbReference type="Proteomes" id="UP000192980"/>
    </source>
</evidence>
<proteinExistence type="predicted"/>
<dbReference type="PANTHER" id="PTHR43283">
    <property type="entry name" value="BETA-LACTAMASE-RELATED"/>
    <property type="match status" value="1"/>
</dbReference>
<accession>A0A1X7KIT3</accession>
<gene>
    <name evidence="2" type="ORF">SAMN05660862_2945</name>
</gene>
<dbReference type="Proteomes" id="UP000192980">
    <property type="component" value="Unassembled WGS sequence"/>
</dbReference>
<evidence type="ECO:0000313" key="2">
    <source>
        <dbReference type="EMBL" id="SMG40952.1"/>
    </source>
</evidence>
<dbReference type="EMBL" id="FXAU01000005">
    <property type="protein sequence ID" value="SMG40952.1"/>
    <property type="molecule type" value="Genomic_DNA"/>
</dbReference>
<sequence length="368" mass="41745">MIAYLKQNSNKTIILLFLLFCSFAVQGQRDMYAKLQALSTKVGIPGMQVTFVDKGITTHYALGVKRMGAHETISRQTAFQAASLTKVVTAYVFLRLLDQGLISLDKPLWDYYPYDRLSQTPGKERITARMVLTHRSGLHNWEGDVPSPAWRATPLTLLFTPGTQYAYSGEGFYFLQETMEHITKKSFQQLVEEEVLTPLAMTHSEIIWKDRLLQDAAFGHLTGQKPRSLGQYRKANAAYTLYTTSEDYTKFVQRALLGGEGLKKETHQLLLTKQGEAQVGNTQTTRDTYVPCALGLRLQLNEVGTALWHTGSNPGFRCFFIAYPERKQSLAVFMNTEDGFQAMGDLLALFLNDEQTFWAYEWRQGELD</sequence>
<dbReference type="InterPro" id="IPR012338">
    <property type="entry name" value="Beta-lactam/transpept-like"/>
</dbReference>
<organism evidence="2 3">
    <name type="scientific">Sphingobacterium psychroaquaticum</name>
    <dbReference type="NCBI Taxonomy" id="561061"/>
    <lineage>
        <taxon>Bacteria</taxon>
        <taxon>Pseudomonadati</taxon>
        <taxon>Bacteroidota</taxon>
        <taxon>Sphingobacteriia</taxon>
        <taxon>Sphingobacteriales</taxon>
        <taxon>Sphingobacteriaceae</taxon>
        <taxon>Sphingobacterium</taxon>
    </lineage>
</organism>
<feature type="domain" description="Beta-lactamase-related" evidence="1">
    <location>
        <begin position="35"/>
        <end position="339"/>
    </location>
</feature>